<name>A0A843Z3L6_LEUME</name>
<comment type="caution">
    <text evidence="1">The sequence shown here is derived from an EMBL/GenBank/DDBJ whole genome shotgun (WGS) entry which is preliminary data.</text>
</comment>
<proteinExistence type="predicted"/>
<dbReference type="Proteomes" id="UP000469952">
    <property type="component" value="Unassembled WGS sequence"/>
</dbReference>
<evidence type="ECO:0000313" key="2">
    <source>
        <dbReference type="Proteomes" id="UP000469952"/>
    </source>
</evidence>
<dbReference type="AlphaFoldDB" id="A0A843Z3L6"/>
<gene>
    <name evidence="1" type="ORF">GFV13_08345</name>
</gene>
<dbReference type="GeneID" id="99674738"/>
<reference evidence="1 2" key="1">
    <citation type="submission" date="2019-10" db="EMBL/GenBank/DDBJ databases">
        <title>WGS of Leuconostoc mesenteroides.</title>
        <authorList>
            <person name="Melo Bolivar J."/>
            <person name="Marino-Ramirez L."/>
            <person name="Villamil Diaz L.M."/>
        </authorList>
    </citation>
    <scope>NUCLEOTIDE SEQUENCE [LARGE SCALE GENOMIC DNA]</scope>
    <source>
        <strain evidence="1 2">M11</strain>
    </source>
</reference>
<sequence>MSIVFGIIVIAVGVSYFIYDEHKFDIAEAEILRQSLIEDGYTYAQATRIVNNLSEDKPLKRASDVYRQKKSA</sequence>
<dbReference type="EMBL" id="WIPA01000013">
    <property type="protein sequence ID" value="MQR27269.1"/>
    <property type="molecule type" value="Genomic_DNA"/>
</dbReference>
<dbReference type="RefSeq" id="WP_072614121.1">
    <property type="nucleotide sequence ID" value="NZ_CAXLJX010000015.1"/>
</dbReference>
<protein>
    <submittedName>
        <fullName evidence="1">Uncharacterized protein</fullName>
    </submittedName>
</protein>
<evidence type="ECO:0000313" key="1">
    <source>
        <dbReference type="EMBL" id="MQR27269.1"/>
    </source>
</evidence>
<accession>A0A843Z3L6</accession>
<organism evidence="1 2">
    <name type="scientific">Leuconostoc mesenteroides</name>
    <dbReference type="NCBI Taxonomy" id="1245"/>
    <lineage>
        <taxon>Bacteria</taxon>
        <taxon>Bacillati</taxon>
        <taxon>Bacillota</taxon>
        <taxon>Bacilli</taxon>
        <taxon>Lactobacillales</taxon>
        <taxon>Lactobacillaceae</taxon>
        <taxon>Leuconostoc</taxon>
    </lineage>
</organism>